<name>A0A1C7PAZ6_9BACT</name>
<feature type="region of interest" description="Disordered" evidence="1">
    <location>
        <begin position="1"/>
        <end position="25"/>
    </location>
</feature>
<evidence type="ECO:0000313" key="3">
    <source>
        <dbReference type="Proteomes" id="UP000176204"/>
    </source>
</evidence>
<evidence type="ECO:0000313" key="2">
    <source>
        <dbReference type="EMBL" id="SEH97530.1"/>
    </source>
</evidence>
<reference evidence="3" key="1">
    <citation type="submission" date="2016-09" db="EMBL/GenBank/DDBJ databases">
        <authorList>
            <person name="Koehorst J."/>
        </authorList>
    </citation>
    <scope>NUCLEOTIDE SEQUENCE [LARGE SCALE GENOMIC DNA]</scope>
</reference>
<feature type="region of interest" description="Disordered" evidence="1">
    <location>
        <begin position="632"/>
        <end position="696"/>
    </location>
</feature>
<keyword evidence="3" id="KW-1185">Reference proteome</keyword>
<protein>
    <submittedName>
        <fullName evidence="2">Uncharacterized protein</fullName>
    </submittedName>
</protein>
<dbReference type="Proteomes" id="UP000176204">
    <property type="component" value="Chromosome I"/>
</dbReference>
<sequence length="696" mass="77697">MNTPLYQGTRPSLDAVPQPPASPTLATQTNAQAIQRGAATLDATLNRFYDIQDFGESQRVEQHLRDNNAALDTEFDRLAALAPGSEESLYDQDGRLIPARLDSLVSQHARNIDNLRTRYIRPAAQLQSDTLASRIRADLRTRAYGKATQREIHTSRQAYAANLTAALGQHHYDEARDINRRALQNSLITQPEADYNDWQYTQQSLIRQYQTAMAQTPLDLAAQVEDGLYDDIDPVQKTALDRQLELALRQTRQQIPLTAQERAIIADGGSVRPQYADLPGDTEDMRTWRQAKRTGTLHQHRAAIDDAWQQDIFNAPVLKTQGEYNQWKHNLVKTYCDPQTGFDADPDAIALAADDRIAHNLGLAGTDDNLDASRFFQAIDPQDISPDMHARWRHKADKWYFTDANRQEHEGSAYDEYIAQSQQIKHDAYKAFLFWRAGNPGKPYYTQYQKACTLLAERASARNEQTAINASSYFDKYSDGDWRDGQKTQDTAALAAQQQAYARRQQEKIASAARARQTAAQTSAPNLPPILATDIENIPDEAPGAYLTRADYEEIVKRLGDGPLLLGTLPGRGSQRASCRVPILGWHEGQGTLLTRGARHNQLGKLGPIPALEIRFAKDDNSQPLTPAQLESHIKARQRSTPQPSLFATPDDGLLPPLDPNDDTLDTYENEAIETATPISETLPEELPTGPLPLTP</sequence>
<organism evidence="2 3">
    <name type="scientific">Akkermansia glycaniphila</name>
    <dbReference type="NCBI Taxonomy" id="1679444"/>
    <lineage>
        <taxon>Bacteria</taxon>
        <taxon>Pseudomonadati</taxon>
        <taxon>Verrucomicrobiota</taxon>
        <taxon>Verrucomicrobiia</taxon>
        <taxon>Verrucomicrobiales</taxon>
        <taxon>Akkermansiaceae</taxon>
        <taxon>Akkermansia</taxon>
    </lineage>
</organism>
<proteinExistence type="predicted"/>
<feature type="compositionally biased region" description="Polar residues" evidence="1">
    <location>
        <begin position="1"/>
        <end position="10"/>
    </location>
</feature>
<gene>
    <name evidence="2" type="ORF">PYTT_2222</name>
</gene>
<feature type="compositionally biased region" description="Acidic residues" evidence="1">
    <location>
        <begin position="660"/>
        <end position="672"/>
    </location>
</feature>
<dbReference type="STRING" id="1679444.PYTT_2222"/>
<dbReference type="RefSeq" id="WP_067776715.1">
    <property type="nucleotide sequence ID" value="NZ_LIGX01000031.1"/>
</dbReference>
<evidence type="ECO:0000256" key="1">
    <source>
        <dbReference type="SAM" id="MobiDB-lite"/>
    </source>
</evidence>
<accession>A0A1C7PAZ6</accession>
<dbReference type="EMBL" id="LT629973">
    <property type="protein sequence ID" value="SEH97530.1"/>
    <property type="molecule type" value="Genomic_DNA"/>
</dbReference>
<dbReference type="AlphaFoldDB" id="A0A1C7PAZ6"/>
<dbReference type="KEGG" id="agl:PYTT_2222"/>
<dbReference type="OrthoDB" id="9974876at2"/>